<protein>
    <recommendedName>
        <fullName evidence="4">Secreted protein</fullName>
    </recommendedName>
</protein>
<evidence type="ECO:0000313" key="2">
    <source>
        <dbReference type="EMBL" id="KAF2789090.1"/>
    </source>
</evidence>
<reference evidence="2" key="1">
    <citation type="journal article" date="2020" name="Stud. Mycol.">
        <title>101 Dothideomycetes genomes: a test case for predicting lifestyles and emergence of pathogens.</title>
        <authorList>
            <person name="Haridas S."/>
            <person name="Albert R."/>
            <person name="Binder M."/>
            <person name="Bloem J."/>
            <person name="Labutti K."/>
            <person name="Salamov A."/>
            <person name="Andreopoulos B."/>
            <person name="Baker S."/>
            <person name="Barry K."/>
            <person name="Bills G."/>
            <person name="Bluhm B."/>
            <person name="Cannon C."/>
            <person name="Castanera R."/>
            <person name="Culley D."/>
            <person name="Daum C."/>
            <person name="Ezra D."/>
            <person name="Gonzalez J."/>
            <person name="Henrissat B."/>
            <person name="Kuo A."/>
            <person name="Liang C."/>
            <person name="Lipzen A."/>
            <person name="Lutzoni F."/>
            <person name="Magnuson J."/>
            <person name="Mondo S."/>
            <person name="Nolan M."/>
            <person name="Ohm R."/>
            <person name="Pangilinan J."/>
            <person name="Park H.-J."/>
            <person name="Ramirez L."/>
            <person name="Alfaro M."/>
            <person name="Sun H."/>
            <person name="Tritt A."/>
            <person name="Yoshinaga Y."/>
            <person name="Zwiers L.-H."/>
            <person name="Turgeon B."/>
            <person name="Goodwin S."/>
            <person name="Spatafora J."/>
            <person name="Crous P."/>
            <person name="Grigoriev I."/>
        </authorList>
    </citation>
    <scope>NUCLEOTIDE SEQUENCE</scope>
    <source>
        <strain evidence="2">CBS 109.77</strain>
    </source>
</reference>
<organism evidence="2 3">
    <name type="scientific">Melanomma pulvis-pyrius CBS 109.77</name>
    <dbReference type="NCBI Taxonomy" id="1314802"/>
    <lineage>
        <taxon>Eukaryota</taxon>
        <taxon>Fungi</taxon>
        <taxon>Dikarya</taxon>
        <taxon>Ascomycota</taxon>
        <taxon>Pezizomycotina</taxon>
        <taxon>Dothideomycetes</taxon>
        <taxon>Pleosporomycetidae</taxon>
        <taxon>Pleosporales</taxon>
        <taxon>Melanommataceae</taxon>
        <taxon>Melanomma</taxon>
    </lineage>
</organism>
<name>A0A6A6WXY4_9PLEO</name>
<dbReference type="EMBL" id="MU002163">
    <property type="protein sequence ID" value="KAF2789090.1"/>
    <property type="molecule type" value="Genomic_DNA"/>
</dbReference>
<dbReference type="AlphaFoldDB" id="A0A6A6WXY4"/>
<dbReference type="OrthoDB" id="3189033at2759"/>
<evidence type="ECO:0008006" key="4">
    <source>
        <dbReference type="Google" id="ProtNLM"/>
    </source>
</evidence>
<dbReference type="Proteomes" id="UP000799757">
    <property type="component" value="Unassembled WGS sequence"/>
</dbReference>
<feature type="compositionally biased region" description="Polar residues" evidence="1">
    <location>
        <begin position="82"/>
        <end position="98"/>
    </location>
</feature>
<sequence length="590" mass="64971">MQATPSLMERQNPLALIETHNHDPDEPPPPYEEPGFEDAPQIAPVEYSCENSPQLLVAPPSDWPGLENIEPPPRNPARLSGSEFSGNNSIQSPRSPEATNDPALIPRPLQVRSSSSNGTMARRPLTSHAAEPSFSSAKAREAGFEIQPDSPRRTNSNNSIVILPSTETLRHTREAGKLTAYLVPLPKPRLKGIKPEDIPNRFMVYTPPLPPLSKPAPGEKESQWHKTQRTWQEDVRRATVTKASRATWKGMKAKTTILIGKGVNLTRSSNVEFLDRVSGGAITSTTEDIDSQDASDLNSPTSSLAPTSSASNSIGDCPRRTPTSTSLDKDSKPKSLEDLTLIYPPSLDLSPENIRAEFVDSLLRTREKSRKDAIVASSLIPFAAGVDACLVATFGGLTQVSSVWAYTSIKGTMTSKKVAQGLLVAAEEAAAAQAQAAEPEIRGCTCGHHEHDFGTPEAITKGKGKKPPAINLRMQQNTHLEIFRRYLDLECLKKAFDMFPTIEGQVGDVGEDAILKSIGWQPTRRHGRDLEMEFKDRTETLTPEQDEEWQWREAREDVKRISRKAAAEWVSWCKGFPKEFLKDPEAAVKR</sequence>
<feature type="compositionally biased region" description="Low complexity" evidence="1">
    <location>
        <begin position="297"/>
        <end position="313"/>
    </location>
</feature>
<evidence type="ECO:0000256" key="1">
    <source>
        <dbReference type="SAM" id="MobiDB-lite"/>
    </source>
</evidence>
<feature type="region of interest" description="Disordered" evidence="1">
    <location>
        <begin position="1"/>
        <end position="158"/>
    </location>
</feature>
<keyword evidence="3" id="KW-1185">Reference proteome</keyword>
<feature type="region of interest" description="Disordered" evidence="1">
    <location>
        <begin position="284"/>
        <end position="332"/>
    </location>
</feature>
<gene>
    <name evidence="2" type="ORF">K505DRAFT_328476</name>
</gene>
<accession>A0A6A6WXY4</accession>
<proteinExistence type="predicted"/>
<evidence type="ECO:0000313" key="3">
    <source>
        <dbReference type="Proteomes" id="UP000799757"/>
    </source>
</evidence>
<feature type="region of interest" description="Disordered" evidence="1">
    <location>
        <begin position="212"/>
        <end position="238"/>
    </location>
</feature>